<protein>
    <submittedName>
        <fullName evidence="1">Glutamate-cysteine ligase family protein</fullName>
    </submittedName>
</protein>
<comment type="caution">
    <text evidence="1">The sequence shown here is derived from an EMBL/GenBank/DDBJ whole genome shotgun (WGS) entry which is preliminary data.</text>
</comment>
<dbReference type="Proteomes" id="UP001165427">
    <property type="component" value="Unassembled WGS sequence"/>
</dbReference>
<dbReference type="InterPro" id="IPR050141">
    <property type="entry name" value="GCL_type2/YbdK_subfam"/>
</dbReference>
<keyword evidence="2" id="KW-1185">Reference proteome</keyword>
<dbReference type="SUPFAM" id="SSF55931">
    <property type="entry name" value="Glutamine synthetase/guanido kinase"/>
    <property type="match status" value="1"/>
</dbReference>
<proteinExistence type="predicted"/>
<dbReference type="PANTHER" id="PTHR36510:SF1">
    <property type="entry name" value="GLUTAMATE--CYSTEINE LIGASE 2-RELATED"/>
    <property type="match status" value="1"/>
</dbReference>
<sequence>MSAAVLHLFDAIGIELEYMIVDRDTLAVLPVADRILAAAAGKVVSELSMGPLAWSNELVLHVIELKTEGPAPTLTGMADAFQADVRRIDDLAAPLNGRLMPTGCHPWMDPQTETVLWPHEYSPVYQAYNRIFGCRGHGWSNLQSMHINLPFQGDEEFARLHGAIRLLLPIMPALTASSPILDGRPTGYLDNRMAVYRHNADRVPAVAGHIVPEPVCSAADYDRQIYNPMFAAIGPLDPDGVLRQPFLNSRGAIARFERGAIEIRVLDVQECPAADLAVAALVQGALRALCRERWGAVDDMQALSTEHLADLLTAVIRRADDAVIEDRAYLRLLGVNDRAATAGEVWRHLAAACVPESALDPALAGPLRTMLQRGCLARRILHALGQNPHQRRLAEIYRALCDCLHQGTMFDG</sequence>
<dbReference type="Gene3D" id="3.30.590.20">
    <property type="match status" value="1"/>
</dbReference>
<reference evidence="1" key="1">
    <citation type="submission" date="2022-04" db="EMBL/GenBank/DDBJ databases">
        <title>Desulfatitalea alkaliphila sp. nov., a novel anaerobic sulfate-reducing bacterium isolated from terrestrial mud volcano, Taman Peninsula, Russia.</title>
        <authorList>
            <person name="Khomyakova M.A."/>
            <person name="Merkel A.Y."/>
            <person name="Slobodkin A.I."/>
        </authorList>
    </citation>
    <scope>NUCLEOTIDE SEQUENCE</scope>
    <source>
        <strain evidence="1">M08but</strain>
    </source>
</reference>
<dbReference type="InterPro" id="IPR006336">
    <property type="entry name" value="GCS2"/>
</dbReference>
<dbReference type="GO" id="GO:0004357">
    <property type="term" value="F:glutamate-cysteine ligase activity"/>
    <property type="evidence" value="ECO:0007669"/>
    <property type="project" value="InterPro"/>
</dbReference>
<name>A0AA41R7Y3_9BACT</name>
<dbReference type="GO" id="GO:0042398">
    <property type="term" value="P:modified amino acid biosynthetic process"/>
    <property type="evidence" value="ECO:0007669"/>
    <property type="project" value="InterPro"/>
</dbReference>
<dbReference type="PANTHER" id="PTHR36510">
    <property type="entry name" value="GLUTAMATE--CYSTEINE LIGASE 2-RELATED"/>
    <property type="match status" value="1"/>
</dbReference>
<dbReference type="RefSeq" id="WP_246913750.1">
    <property type="nucleotide sequence ID" value="NZ_JALJRB010000030.1"/>
</dbReference>
<dbReference type="AlphaFoldDB" id="A0AA41R7Y3"/>
<evidence type="ECO:0000313" key="2">
    <source>
        <dbReference type="Proteomes" id="UP001165427"/>
    </source>
</evidence>
<dbReference type="Pfam" id="PF04107">
    <property type="entry name" value="GCS2"/>
    <property type="match status" value="1"/>
</dbReference>
<gene>
    <name evidence="1" type="ORF">MRX98_18875</name>
</gene>
<dbReference type="EMBL" id="JALJRB010000030">
    <property type="protein sequence ID" value="MCJ8502646.1"/>
    <property type="molecule type" value="Genomic_DNA"/>
</dbReference>
<dbReference type="InterPro" id="IPR014746">
    <property type="entry name" value="Gln_synth/guanido_kin_cat_dom"/>
</dbReference>
<evidence type="ECO:0000313" key="1">
    <source>
        <dbReference type="EMBL" id="MCJ8502646.1"/>
    </source>
</evidence>
<accession>A0AA41R7Y3</accession>
<organism evidence="1 2">
    <name type="scientific">Desulfatitalea alkaliphila</name>
    <dbReference type="NCBI Taxonomy" id="2929485"/>
    <lineage>
        <taxon>Bacteria</taxon>
        <taxon>Pseudomonadati</taxon>
        <taxon>Thermodesulfobacteriota</taxon>
        <taxon>Desulfobacteria</taxon>
        <taxon>Desulfobacterales</taxon>
        <taxon>Desulfosarcinaceae</taxon>
        <taxon>Desulfatitalea</taxon>
    </lineage>
</organism>
<keyword evidence="1" id="KW-0436">Ligase</keyword>